<reference evidence="3 4" key="1">
    <citation type="submission" date="2011-10" db="EMBL/GenBank/DDBJ databases">
        <title>The Genome Sequence of Actinomyces graevenitzii C83.</title>
        <authorList>
            <consortium name="The Broad Institute Genome Sequencing Platform"/>
            <consortium name="The Broad Institute Genome Sequencing Center for Infectious Disease"/>
            <person name="Earl A."/>
            <person name="Ward D."/>
            <person name="Feldgarden M."/>
            <person name="Gevers D."/>
            <person name="Sibley C.D."/>
            <person name="Field T.R."/>
            <person name="Grinwis M."/>
            <person name="Eshaghurshan C.S."/>
            <person name="Surette M.G."/>
            <person name="Young S.K."/>
            <person name="Zeng Q."/>
            <person name="Gargeya S."/>
            <person name="Fitzgerald M."/>
            <person name="Haas B."/>
            <person name="Abouelleil A."/>
            <person name="Alvarado L."/>
            <person name="Arachchi H.M."/>
            <person name="Berlin A."/>
            <person name="Brown A."/>
            <person name="Chapman S.B."/>
            <person name="Chen Z."/>
            <person name="Dunbar C."/>
            <person name="Freedman E."/>
            <person name="Gearin G."/>
            <person name="Goldberg J."/>
            <person name="Griggs A."/>
            <person name="Gujja S."/>
            <person name="Heiman D."/>
            <person name="Howarth C."/>
            <person name="Larson L."/>
            <person name="Lui A."/>
            <person name="MacDonald P.J.P."/>
            <person name="Montmayeur A."/>
            <person name="Murphy C."/>
            <person name="Neiman D."/>
            <person name="Pearson M."/>
            <person name="Priest M."/>
            <person name="Roberts A."/>
            <person name="Saif S."/>
            <person name="Shea T."/>
            <person name="Shenoy N."/>
            <person name="Sisk P."/>
            <person name="Stolte C."/>
            <person name="Sykes S."/>
            <person name="Wortman J."/>
            <person name="Nusbaum C."/>
            <person name="Birren B."/>
        </authorList>
    </citation>
    <scope>NUCLEOTIDE SEQUENCE [LARGE SCALE GENOMIC DNA]</scope>
    <source>
        <strain evidence="3 4">C83</strain>
    </source>
</reference>
<keyword evidence="2" id="KW-0472">Membrane</keyword>
<feature type="transmembrane region" description="Helical" evidence="2">
    <location>
        <begin position="314"/>
        <end position="347"/>
    </location>
</feature>
<dbReference type="EMBL" id="ACRN01000016">
    <property type="protein sequence ID" value="EHM87237.1"/>
    <property type="molecule type" value="Genomic_DNA"/>
</dbReference>
<dbReference type="PATRIC" id="fig|435830.3.peg.1754"/>
<accession>G9PHU8</accession>
<proteinExistence type="predicted"/>
<gene>
    <name evidence="3" type="ORF">HMPREF0045_01822</name>
</gene>
<feature type="transmembrane region" description="Helical" evidence="2">
    <location>
        <begin position="408"/>
        <end position="429"/>
    </location>
</feature>
<feature type="region of interest" description="Disordered" evidence="1">
    <location>
        <begin position="1"/>
        <end position="60"/>
    </location>
</feature>
<keyword evidence="4" id="KW-1185">Reference proteome</keyword>
<dbReference type="STRING" id="435830.HMPREF0045_01822"/>
<feature type="transmembrane region" description="Helical" evidence="2">
    <location>
        <begin position="464"/>
        <end position="483"/>
    </location>
</feature>
<evidence type="ECO:0000256" key="1">
    <source>
        <dbReference type="SAM" id="MobiDB-lite"/>
    </source>
</evidence>
<dbReference type="HOGENOM" id="CLU_019122_1_1_11"/>
<evidence type="ECO:0000313" key="3">
    <source>
        <dbReference type="EMBL" id="EHM87237.1"/>
    </source>
</evidence>
<evidence type="ECO:0000256" key="2">
    <source>
        <dbReference type="SAM" id="Phobius"/>
    </source>
</evidence>
<organism evidence="3 4">
    <name type="scientific">Actinomyces graevenitzii C83</name>
    <dbReference type="NCBI Taxonomy" id="435830"/>
    <lineage>
        <taxon>Bacteria</taxon>
        <taxon>Bacillati</taxon>
        <taxon>Actinomycetota</taxon>
        <taxon>Actinomycetes</taxon>
        <taxon>Actinomycetales</taxon>
        <taxon>Actinomycetaceae</taxon>
        <taxon>Actinomyces</taxon>
    </lineage>
</organism>
<feature type="transmembrane region" description="Helical" evidence="2">
    <location>
        <begin position="368"/>
        <end position="388"/>
    </location>
</feature>
<protein>
    <recommendedName>
        <fullName evidence="5">ABC3 transporter permease protein domain-containing protein</fullName>
    </recommendedName>
</protein>
<keyword evidence="2" id="KW-1133">Transmembrane helix</keyword>
<feature type="transmembrane region" description="Helical" evidence="2">
    <location>
        <begin position="241"/>
        <end position="267"/>
    </location>
</feature>
<sequence>MSTTVSTNTSSTNTSGTPASAASASGAGQPSGQRSARPTSQGKAAAQGQTRPAARPAAAASTRRVTLAPANVLSSPTTVVARTLWRGRDKTTAALSVISQGAATYFLLTVAGGLHAFAKRYELSQSWSKLHPNQAPTLETMYYSYAPTYLILAVIATVMMVIPLLSLAGAAARLGLSRRERDLARLRLLGATGGQVRGGTLLVQCAYAVLGALMGAVGYVATLPAWGSLRFTGHSLGIDNMWLGLPLLLLALTVVVTLAGISAATALQRVAVTPLGVSRQALPAKVHWIRAVALVAVLVVWMSLGSSLMGGGTAVALTITLIFFAIGGFMINLVGPLMMWVLGAIMHKFARRPAMLLASRRIMNDPKSLWRCLGGVALVSFVVAVVQLGASASAGSDDAMARVFAHDMLQGLFITLGIVYALAAVSTAIGQGVRVLDQAGELRSLMRAGAPLQLLTTARRLETIIPAMFAASGAAVVGLAFTAPVLGGGMFQSQGALLMLGSLVGGTLLVILASEACGPITKQVLREQTRQE</sequence>
<feature type="transmembrane region" description="Helical" evidence="2">
    <location>
        <begin position="495"/>
        <end position="513"/>
    </location>
</feature>
<dbReference type="Proteomes" id="UP000003822">
    <property type="component" value="Unassembled WGS sequence"/>
</dbReference>
<dbReference type="eggNOG" id="COG0577">
    <property type="taxonomic scope" value="Bacteria"/>
</dbReference>
<comment type="caution">
    <text evidence="3">The sequence shown here is derived from an EMBL/GenBank/DDBJ whole genome shotgun (WGS) entry which is preliminary data.</text>
</comment>
<dbReference type="AlphaFoldDB" id="G9PHU8"/>
<dbReference type="OrthoDB" id="5118998at2"/>
<feature type="compositionally biased region" description="Low complexity" evidence="1">
    <location>
        <begin position="1"/>
        <end position="36"/>
    </location>
</feature>
<name>G9PHU8_9ACTO</name>
<feature type="transmembrane region" description="Helical" evidence="2">
    <location>
        <begin position="196"/>
        <end position="221"/>
    </location>
</feature>
<feature type="transmembrane region" description="Helical" evidence="2">
    <location>
        <begin position="149"/>
        <end position="176"/>
    </location>
</feature>
<feature type="transmembrane region" description="Helical" evidence="2">
    <location>
        <begin position="288"/>
        <end position="308"/>
    </location>
</feature>
<feature type="compositionally biased region" description="Low complexity" evidence="1">
    <location>
        <begin position="44"/>
        <end position="60"/>
    </location>
</feature>
<dbReference type="RefSeq" id="WP_005987755.1">
    <property type="nucleotide sequence ID" value="NZ_JH470340.1"/>
</dbReference>
<evidence type="ECO:0008006" key="5">
    <source>
        <dbReference type="Google" id="ProtNLM"/>
    </source>
</evidence>
<feature type="transmembrane region" description="Helical" evidence="2">
    <location>
        <begin position="92"/>
        <end position="118"/>
    </location>
</feature>
<keyword evidence="2" id="KW-0812">Transmembrane</keyword>
<evidence type="ECO:0000313" key="4">
    <source>
        <dbReference type="Proteomes" id="UP000003822"/>
    </source>
</evidence>